<evidence type="ECO:0000313" key="4">
    <source>
        <dbReference type="Proteomes" id="UP000243374"/>
    </source>
</evidence>
<dbReference type="PIRSF" id="PIRSF020481">
    <property type="entry name" value="BAP"/>
    <property type="match status" value="1"/>
</dbReference>
<proteinExistence type="predicted"/>
<dbReference type="OrthoDB" id="9793802at2"/>
<evidence type="ECO:0000259" key="2">
    <source>
        <dbReference type="Pfam" id="PF26078"/>
    </source>
</evidence>
<evidence type="ECO:0000259" key="1">
    <source>
        <dbReference type="Pfam" id="PF04865"/>
    </source>
</evidence>
<sequence>MTEEVLPRFDMPELNFLTVNATSNEQRIISKYEEISGRTLANGDPVRLFLLSLAAEITQLRQDINIAARQNLLTYAQGDHLDALGIMVNTYRIPAKGATVTLRYTLSQILSEIYVIPQGTKASDGTTIFEVNENYEIPAGNLYIDVIATCSETGSFANDIAIGAINTMVDPMPQMESVTNTEQPSGGADREDDSAYAERIRLAPESFSVAGPHDSYEYYAKSFSGAIIDVSIYGLPEHPGNVYIHPLLTDGTLPETAFLNELKDYLSQDDIRPLTDNLIVTSPTAETYTINITWYLDSNDISKISQITASVLQAVENYRIWQQSKIGRDINPDVLIKMVRDAGAKRCVITAPVFTTIDKDHVAQCPASNVTISYGGAEDA</sequence>
<dbReference type="InterPro" id="IPR058531">
    <property type="entry name" value="Baseplate_J_M"/>
</dbReference>
<dbReference type="EMBL" id="FOSF01000001">
    <property type="protein sequence ID" value="SFJ74000.1"/>
    <property type="molecule type" value="Genomic_DNA"/>
</dbReference>
<dbReference type="PANTHER" id="PTHR35862">
    <property type="entry name" value="FELS-2 PROPHAGE PROTEIN"/>
    <property type="match status" value="1"/>
</dbReference>
<accession>A0A662Z8D2</accession>
<dbReference type="AlphaFoldDB" id="A0A662Z8D2"/>
<keyword evidence="4" id="KW-1185">Reference proteome</keyword>
<dbReference type="Pfam" id="PF26078">
    <property type="entry name" value="Baseplate_J_M"/>
    <property type="match status" value="1"/>
</dbReference>
<dbReference type="InterPro" id="IPR006949">
    <property type="entry name" value="Barrel_Baseplate_J-like"/>
</dbReference>
<name>A0A662Z8D2_9GAMM</name>
<dbReference type="Pfam" id="PF04865">
    <property type="entry name" value="Baseplate_J"/>
    <property type="match status" value="1"/>
</dbReference>
<organism evidence="3 4">
    <name type="scientific">Succinivibrio dextrinosolvens</name>
    <dbReference type="NCBI Taxonomy" id="83771"/>
    <lineage>
        <taxon>Bacteria</taxon>
        <taxon>Pseudomonadati</taxon>
        <taxon>Pseudomonadota</taxon>
        <taxon>Gammaproteobacteria</taxon>
        <taxon>Aeromonadales</taxon>
        <taxon>Succinivibrionaceae</taxon>
        <taxon>Succinivibrio</taxon>
    </lineage>
</organism>
<feature type="domain" description="Baseplate J-like central" evidence="2">
    <location>
        <begin position="209"/>
        <end position="281"/>
    </location>
</feature>
<dbReference type="InterPro" id="IPR052726">
    <property type="entry name" value="Phage_Baseplate_Hub"/>
</dbReference>
<dbReference type="RefSeq" id="WP_074837939.1">
    <property type="nucleotide sequence ID" value="NZ_CP047056.1"/>
</dbReference>
<gene>
    <name evidence="3" type="ORF">SAMN04487865_1001105</name>
</gene>
<protein>
    <submittedName>
        <fullName evidence="3">Phage-related baseplate assembly protein</fullName>
    </submittedName>
</protein>
<feature type="domain" description="Baseplate protein J-like barrel" evidence="1">
    <location>
        <begin position="114"/>
        <end position="187"/>
    </location>
</feature>
<dbReference type="PANTHER" id="PTHR35862:SF1">
    <property type="entry name" value="FELS-2 PROPHAGE PROTEIN"/>
    <property type="match status" value="1"/>
</dbReference>
<dbReference type="InterPro" id="IPR014507">
    <property type="entry name" value="Baseplate_assembly_J_pred"/>
</dbReference>
<dbReference type="Proteomes" id="UP000243374">
    <property type="component" value="Unassembled WGS sequence"/>
</dbReference>
<evidence type="ECO:0000313" key="3">
    <source>
        <dbReference type="EMBL" id="SFJ74000.1"/>
    </source>
</evidence>
<reference evidence="3 4" key="1">
    <citation type="submission" date="2016-10" db="EMBL/GenBank/DDBJ databases">
        <authorList>
            <person name="Varghese N."/>
            <person name="Submissions S."/>
        </authorList>
    </citation>
    <scope>NUCLEOTIDE SEQUENCE [LARGE SCALE GENOMIC DNA]</scope>
    <source>
        <strain evidence="3 4">22B</strain>
    </source>
</reference>